<dbReference type="RefSeq" id="WP_119440074.1">
    <property type="nucleotide sequence ID" value="NZ_QWGR01000020.1"/>
</dbReference>
<dbReference type="InterPro" id="IPR039448">
    <property type="entry name" value="Beta_helix"/>
</dbReference>
<keyword evidence="3 7" id="KW-0732">Signal</keyword>
<feature type="chain" id="PRO_5017334182" evidence="7">
    <location>
        <begin position="22"/>
        <end position="605"/>
    </location>
</feature>
<name>A0A399SQS4_9BACT</name>
<evidence type="ECO:0000313" key="12">
    <source>
        <dbReference type="Proteomes" id="UP000265926"/>
    </source>
</evidence>
<dbReference type="Pfam" id="PF13229">
    <property type="entry name" value="Beta_helix"/>
    <property type="match status" value="1"/>
</dbReference>
<dbReference type="SUPFAM" id="SSF51126">
    <property type="entry name" value="Pectin lyase-like"/>
    <property type="match status" value="1"/>
</dbReference>
<feature type="domain" description="Right handed beta helix" evidence="8">
    <location>
        <begin position="415"/>
        <end position="577"/>
    </location>
</feature>
<proteinExistence type="predicted"/>
<dbReference type="Pfam" id="PF23764">
    <property type="entry name" value="Beta-barrel_GLAA-B_II"/>
    <property type="match status" value="1"/>
</dbReference>
<evidence type="ECO:0000313" key="11">
    <source>
        <dbReference type="EMBL" id="RIJ45728.1"/>
    </source>
</evidence>
<dbReference type="Proteomes" id="UP000265926">
    <property type="component" value="Unassembled WGS sequence"/>
</dbReference>
<evidence type="ECO:0000256" key="7">
    <source>
        <dbReference type="SAM" id="SignalP"/>
    </source>
</evidence>
<dbReference type="PROSITE" id="PS51257">
    <property type="entry name" value="PROKAR_LIPOPROTEIN"/>
    <property type="match status" value="1"/>
</dbReference>
<accession>A0A399SQS4</accession>
<dbReference type="AlphaFoldDB" id="A0A399SQS4"/>
<dbReference type="InterPro" id="IPR006626">
    <property type="entry name" value="PbH1"/>
</dbReference>
<sequence length="605" mass="67914">MKLKSCCLFLLFLLACNLAGAKEINLLDFGVTPWSYENASPAIVKALEAAKDEKEVVLKFPGGRVDLWPEGAVKKELYISNTTEDDTLSKVKNLAICLDGFSNITIDGNNTLVVLHGKMVSFAILNSQNVTIRNICFDYERPTMAEFKLLETSSNQTKLEAHPDTRFDVHNNQLLFYGEGWGAKPLHTVVTNPEKDLVYRTSWKAFERLQATKESANTVVFNGDVSEAGFQKGDVLSIRDPYRDNCGAFIDLSKNIVLENVSLHYIHGMGIISQFSEDITFKKVAVAPRKESGRTIAAFADCFHFSGCKGLIEVDSCRTSGSHDDPMNVHGTHLKITRVEGDNKLILRFMHHQTYGFKAFFAGDSVAFVNPENLMIYNSGKVKTAQMISKREIVLEMEEHLPEDLKKGDCVENVSWTPEVIVCNSHFERTSTRGLLISTRRKVLIENNTFYRTGMHAILIANDCNYWYESGPVGDVTIRGNRFLQCGFTQGEKGYVISIQPETHNFPKNGYIHSNIQIEDNVFECLGSPVLFARSVRNLQFNNNKVDYKPLSKPDEMPVAHFKLEHCSGVKVENNRFNGFLGQALDVLNMKKSEVKTVPKGIFGN</sequence>
<feature type="signal peptide" evidence="7">
    <location>
        <begin position="1"/>
        <end position="21"/>
    </location>
</feature>
<dbReference type="InterPro" id="IPR012334">
    <property type="entry name" value="Pectin_lyas_fold"/>
</dbReference>
<comment type="catalytic activity">
    <reaction evidence="1">
        <text>Hydrolysis of terminal, non-reducing alpha-D-galactose residues in alpha-D-galactosides, including galactose oligosaccharides, galactomannans and galactolipids.</text>
        <dbReference type="EC" id="3.2.1.22"/>
    </reaction>
</comment>
<reference evidence="11 12" key="1">
    <citation type="submission" date="2018-08" db="EMBL/GenBank/DDBJ databases">
        <title>Pallidiluteibacterium maritimus gen. nov., sp. nov., isolated from coastal sediment.</title>
        <authorList>
            <person name="Zhou L.Y."/>
        </authorList>
    </citation>
    <scope>NUCLEOTIDE SEQUENCE [LARGE SCALE GENOMIC DNA]</scope>
    <source>
        <strain evidence="11 12">XSD2</strain>
    </source>
</reference>
<evidence type="ECO:0000256" key="4">
    <source>
        <dbReference type="ARBA" id="ARBA00022737"/>
    </source>
</evidence>
<dbReference type="SMART" id="SM00710">
    <property type="entry name" value="PbH1"/>
    <property type="match status" value="5"/>
</dbReference>
<dbReference type="InterPro" id="IPR011050">
    <property type="entry name" value="Pectin_lyase_fold/virulence"/>
</dbReference>
<protein>
    <submittedName>
        <fullName evidence="11">Right-handed parallel beta-helix repeat-containing protein</fullName>
    </submittedName>
</protein>
<evidence type="ECO:0000259" key="8">
    <source>
        <dbReference type="Pfam" id="PF13229"/>
    </source>
</evidence>
<evidence type="ECO:0000256" key="3">
    <source>
        <dbReference type="ARBA" id="ARBA00022729"/>
    </source>
</evidence>
<dbReference type="InterPro" id="IPR056441">
    <property type="entry name" value="Beta-barrel_GLAA-B_II"/>
</dbReference>
<evidence type="ECO:0000256" key="5">
    <source>
        <dbReference type="ARBA" id="ARBA00022801"/>
    </source>
</evidence>
<dbReference type="Gene3D" id="2.160.20.10">
    <property type="entry name" value="Single-stranded right-handed beta-helix, Pectin lyase-like"/>
    <property type="match status" value="2"/>
</dbReference>
<keyword evidence="12" id="KW-1185">Reference proteome</keyword>
<keyword evidence="4" id="KW-0677">Repeat</keyword>
<dbReference type="GO" id="GO:0004557">
    <property type="term" value="F:alpha-galactosidase activity"/>
    <property type="evidence" value="ECO:0007669"/>
    <property type="project" value="UniProtKB-EC"/>
</dbReference>
<feature type="domain" description="GLAA-B beta-barrel" evidence="10">
    <location>
        <begin position="345"/>
        <end position="411"/>
    </location>
</feature>
<keyword evidence="5" id="KW-0378">Hydrolase</keyword>
<evidence type="ECO:0000256" key="6">
    <source>
        <dbReference type="ARBA" id="ARBA00023295"/>
    </source>
</evidence>
<feature type="domain" description="GLAA-B beta-barrel" evidence="9">
    <location>
        <begin position="145"/>
        <end position="236"/>
    </location>
</feature>
<dbReference type="EMBL" id="QWGR01000020">
    <property type="protein sequence ID" value="RIJ45728.1"/>
    <property type="molecule type" value="Genomic_DNA"/>
</dbReference>
<dbReference type="OrthoDB" id="9807299at2"/>
<comment type="caution">
    <text evidence="11">The sequence shown here is derived from an EMBL/GenBank/DDBJ whole genome shotgun (WGS) entry which is preliminary data.</text>
</comment>
<dbReference type="InterPro" id="IPR057275">
    <property type="entry name" value="Beta-barrel_GLAA-B_I"/>
</dbReference>
<dbReference type="Pfam" id="PF23763">
    <property type="entry name" value="Beta-barrel_GLAA-B_I"/>
    <property type="match status" value="1"/>
</dbReference>
<evidence type="ECO:0000259" key="10">
    <source>
        <dbReference type="Pfam" id="PF23764"/>
    </source>
</evidence>
<keyword evidence="6" id="KW-0326">Glycosidase</keyword>
<evidence type="ECO:0000259" key="9">
    <source>
        <dbReference type="Pfam" id="PF23763"/>
    </source>
</evidence>
<organism evidence="11 12">
    <name type="scientific">Maribellus luteus</name>
    <dbReference type="NCBI Taxonomy" id="2305463"/>
    <lineage>
        <taxon>Bacteria</taxon>
        <taxon>Pseudomonadati</taxon>
        <taxon>Bacteroidota</taxon>
        <taxon>Bacteroidia</taxon>
        <taxon>Marinilabiliales</taxon>
        <taxon>Prolixibacteraceae</taxon>
        <taxon>Maribellus</taxon>
    </lineage>
</organism>
<evidence type="ECO:0000256" key="1">
    <source>
        <dbReference type="ARBA" id="ARBA00001255"/>
    </source>
</evidence>
<evidence type="ECO:0000256" key="2">
    <source>
        <dbReference type="ARBA" id="ARBA00001271"/>
    </source>
</evidence>
<gene>
    <name evidence="11" type="ORF">D1614_21560</name>
</gene>
<comment type="catalytic activity">
    <reaction evidence="2">
        <text>Hydrolysis of terminal, non-reducing branched (1-&gt;3)-alpha-D-galactosidic residues, producing free D-galactose.</text>
        <dbReference type="EC" id="3.2.1.n1"/>
    </reaction>
</comment>